<organism evidence="2 3">
    <name type="scientific">Trichonephila clavata</name>
    <name type="common">Joro spider</name>
    <name type="synonym">Nephila clavata</name>
    <dbReference type="NCBI Taxonomy" id="2740835"/>
    <lineage>
        <taxon>Eukaryota</taxon>
        <taxon>Metazoa</taxon>
        <taxon>Ecdysozoa</taxon>
        <taxon>Arthropoda</taxon>
        <taxon>Chelicerata</taxon>
        <taxon>Arachnida</taxon>
        <taxon>Araneae</taxon>
        <taxon>Araneomorphae</taxon>
        <taxon>Entelegynae</taxon>
        <taxon>Araneoidea</taxon>
        <taxon>Nephilidae</taxon>
        <taxon>Trichonephila</taxon>
    </lineage>
</organism>
<dbReference type="OrthoDB" id="445826at2759"/>
<sequence length="175" mass="19588">MIDGFQEKTHKNTIMVLLDLSVALNKVWRHKLVNIIHSTGISSNALIWVNNFLRKRSFKVKVNGSFSSTHYVKAGVIQGSGLSSLLFLLCMNTIDHHLSKDVKVACYADHIAVWHTHTNLETSQTALNACMHRIETWSKDLSSILFQIKPTFASSQSTKKFEASSILSSNSSARK</sequence>
<dbReference type="PANTHER" id="PTHR33481:SF1">
    <property type="entry name" value="ENDONUCLEASE_EXONUCLEASE_PHOSPHATASE DOMAIN-CONTAINING PROTEIN-RELATED"/>
    <property type="match status" value="1"/>
</dbReference>
<protein>
    <recommendedName>
        <fullName evidence="1">Reverse transcriptase domain-containing protein</fullName>
    </recommendedName>
</protein>
<name>A0A8X6KUS3_TRICU</name>
<evidence type="ECO:0000259" key="1">
    <source>
        <dbReference type="PROSITE" id="PS50878"/>
    </source>
</evidence>
<keyword evidence="3" id="KW-1185">Reference proteome</keyword>
<dbReference type="AlphaFoldDB" id="A0A8X6KUS3"/>
<dbReference type="InterPro" id="IPR000477">
    <property type="entry name" value="RT_dom"/>
</dbReference>
<evidence type="ECO:0000313" key="3">
    <source>
        <dbReference type="Proteomes" id="UP000887116"/>
    </source>
</evidence>
<dbReference type="Pfam" id="PF00078">
    <property type="entry name" value="RVT_1"/>
    <property type="match status" value="1"/>
</dbReference>
<dbReference type="PROSITE" id="PS50878">
    <property type="entry name" value="RT_POL"/>
    <property type="match status" value="1"/>
</dbReference>
<feature type="domain" description="Reverse transcriptase" evidence="1">
    <location>
        <begin position="1"/>
        <end position="166"/>
    </location>
</feature>
<comment type="caution">
    <text evidence="2">The sequence shown here is derived from an EMBL/GenBank/DDBJ whole genome shotgun (WGS) entry which is preliminary data.</text>
</comment>
<accession>A0A8X6KUS3</accession>
<evidence type="ECO:0000313" key="2">
    <source>
        <dbReference type="EMBL" id="GFQ84871.1"/>
    </source>
</evidence>
<dbReference type="PANTHER" id="PTHR33481">
    <property type="entry name" value="REVERSE TRANSCRIPTASE"/>
    <property type="match status" value="1"/>
</dbReference>
<dbReference type="EMBL" id="BMAO01002985">
    <property type="protein sequence ID" value="GFQ84871.1"/>
    <property type="molecule type" value="Genomic_DNA"/>
</dbReference>
<reference evidence="2" key="1">
    <citation type="submission" date="2020-07" db="EMBL/GenBank/DDBJ databases">
        <title>Multicomponent nature underlies the extraordinary mechanical properties of spider dragline silk.</title>
        <authorList>
            <person name="Kono N."/>
            <person name="Nakamura H."/>
            <person name="Mori M."/>
            <person name="Yoshida Y."/>
            <person name="Ohtoshi R."/>
            <person name="Malay A.D."/>
            <person name="Moran D.A.P."/>
            <person name="Tomita M."/>
            <person name="Numata K."/>
            <person name="Arakawa K."/>
        </authorList>
    </citation>
    <scope>NUCLEOTIDE SEQUENCE</scope>
</reference>
<proteinExistence type="predicted"/>
<dbReference type="Proteomes" id="UP000887116">
    <property type="component" value="Unassembled WGS sequence"/>
</dbReference>
<gene>
    <name evidence="2" type="ORF">TNCT_129121</name>
</gene>